<dbReference type="AlphaFoldDB" id="A0A1Q9HPZ4"/>
<feature type="domain" description="Flavodoxin-like fold" evidence="2">
    <location>
        <begin position="2"/>
        <end position="171"/>
    </location>
</feature>
<reference evidence="3 4" key="1">
    <citation type="submission" date="2016-09" db="EMBL/GenBank/DDBJ databases">
        <title>Genomic Taxonomy of the Vibrionaceae.</title>
        <authorList>
            <person name="Gonzalez-Castillo A."/>
            <person name="Gomez-Gil B."/>
            <person name="Enciso-Ibarra K."/>
        </authorList>
    </citation>
    <scope>NUCLEOTIDE SEQUENCE [LARGE SCALE GENOMIC DNA]</scope>
    <source>
        <strain evidence="3 4">CAIM 703</strain>
    </source>
</reference>
<dbReference type="SUPFAM" id="SSF54427">
    <property type="entry name" value="NTF2-like"/>
    <property type="match status" value="1"/>
</dbReference>
<dbReference type="InterPro" id="IPR032710">
    <property type="entry name" value="NTF2-like_dom_sf"/>
</dbReference>
<proteinExistence type="predicted"/>
<dbReference type="GO" id="GO:0003955">
    <property type="term" value="F:NAD(P)H dehydrogenase (quinone) activity"/>
    <property type="evidence" value="ECO:0007669"/>
    <property type="project" value="TreeGrafter"/>
</dbReference>
<accession>A0A1Q9HPZ4</accession>
<keyword evidence="1" id="KW-0560">Oxidoreductase</keyword>
<dbReference type="SUPFAM" id="SSF52218">
    <property type="entry name" value="Flavoproteins"/>
    <property type="match status" value="1"/>
</dbReference>
<evidence type="ECO:0000259" key="2">
    <source>
        <dbReference type="Pfam" id="PF02525"/>
    </source>
</evidence>
<dbReference type="PANTHER" id="PTHR47307">
    <property type="entry name" value="GLUTATHIONE-REGULATED POTASSIUM-EFFLUX SYSTEM ANCILLARY PROTEIN KEFG"/>
    <property type="match status" value="1"/>
</dbReference>
<evidence type="ECO:0000256" key="1">
    <source>
        <dbReference type="ARBA" id="ARBA00023002"/>
    </source>
</evidence>
<dbReference type="Proteomes" id="UP000186313">
    <property type="component" value="Unassembled WGS sequence"/>
</dbReference>
<evidence type="ECO:0000313" key="4">
    <source>
        <dbReference type="Proteomes" id="UP000186313"/>
    </source>
</evidence>
<evidence type="ECO:0000313" key="3">
    <source>
        <dbReference type="EMBL" id="OLQ92944.1"/>
    </source>
</evidence>
<dbReference type="RefSeq" id="WP_075705464.1">
    <property type="nucleotide sequence ID" value="NZ_MJMJ01000001.1"/>
</dbReference>
<dbReference type="GO" id="GO:0009055">
    <property type="term" value="F:electron transfer activity"/>
    <property type="evidence" value="ECO:0007669"/>
    <property type="project" value="TreeGrafter"/>
</dbReference>
<name>A0A1Q9HPZ4_9VIBR</name>
<dbReference type="STRING" id="1381081.BIY22_00130"/>
<dbReference type="InterPro" id="IPR029039">
    <property type="entry name" value="Flavoprotein-like_sf"/>
</dbReference>
<dbReference type="PANTHER" id="PTHR47307:SF1">
    <property type="entry name" value="GLUTATHIONE-REGULATED POTASSIUM-EFFLUX SYSTEM ANCILLARY PROTEIN KEFG"/>
    <property type="match status" value="1"/>
</dbReference>
<dbReference type="InterPro" id="IPR003680">
    <property type="entry name" value="Flavodoxin_fold"/>
</dbReference>
<sequence length="321" mass="36598">MSKVLVISGHPDLDASYTNSVIIKQVSQHLTDVSVRRLDQLYPDYKIDVAAEQQALIAADIVVLQFPLYWYSVPALLKKWIDDVFSFNFAYGTHGDKLKGKELILSFTIGGPAESYDPLGYNHFTVEQLVHPLQQTAYLAGMSFQTPIYTHRMVYIPGVYNKLEEVQARAEDHAERLLKTIEVISDSPQAKITTMIRQWFAQFDQLGSDTQVYTRYLAESVEWSSPEGDFIGRQGFEDWYGIARATFKPNCQHDIHQIDITPQGDGYQVELRVLLTADTYPESVMKGERISLPVNEVWQVKFNSQGVPMIYSYQVTPVLEK</sequence>
<dbReference type="GO" id="GO:0010181">
    <property type="term" value="F:FMN binding"/>
    <property type="evidence" value="ECO:0007669"/>
    <property type="project" value="TreeGrafter"/>
</dbReference>
<dbReference type="InterPro" id="IPR046980">
    <property type="entry name" value="KefG/KefF"/>
</dbReference>
<organism evidence="3 4">
    <name type="scientific">Vibrio panuliri</name>
    <dbReference type="NCBI Taxonomy" id="1381081"/>
    <lineage>
        <taxon>Bacteria</taxon>
        <taxon>Pseudomonadati</taxon>
        <taxon>Pseudomonadota</taxon>
        <taxon>Gammaproteobacteria</taxon>
        <taxon>Vibrionales</taxon>
        <taxon>Vibrionaceae</taxon>
        <taxon>Vibrio</taxon>
    </lineage>
</organism>
<dbReference type="EMBL" id="MJMJ01000001">
    <property type="protein sequence ID" value="OLQ92944.1"/>
    <property type="molecule type" value="Genomic_DNA"/>
</dbReference>
<dbReference type="Gene3D" id="3.40.50.360">
    <property type="match status" value="1"/>
</dbReference>
<comment type="caution">
    <text evidence="3">The sequence shown here is derived from an EMBL/GenBank/DDBJ whole genome shotgun (WGS) entry which is preliminary data.</text>
</comment>
<protein>
    <submittedName>
        <fullName evidence="3">FMN reductase</fullName>
    </submittedName>
</protein>
<gene>
    <name evidence="3" type="ORF">BIY22_00130</name>
</gene>
<dbReference type="Gene3D" id="3.10.450.50">
    <property type="match status" value="1"/>
</dbReference>
<dbReference type="Pfam" id="PF02525">
    <property type="entry name" value="Flavodoxin_2"/>
    <property type="match status" value="1"/>
</dbReference>
<dbReference type="OrthoDB" id="9798454at2"/>